<dbReference type="Gene3D" id="3.40.960.10">
    <property type="entry name" value="VSR Endonuclease"/>
    <property type="match status" value="1"/>
</dbReference>
<protein>
    <recommendedName>
        <fullName evidence="3">DUF559 domain-containing protein</fullName>
    </recommendedName>
</protein>
<keyword evidence="2" id="KW-1185">Reference proteome</keyword>
<reference evidence="1 2" key="1">
    <citation type="journal article" date="2015" name="Int. J. Syst. Evol. Microbiol.">
        <title>Revisiting Corynebacterium glyciniphilum (ex Kubota et al., 1972) sp. nov., nom. rev., isolated from putrefied banana.</title>
        <authorList>
            <person name="Al-Dilaimi A."/>
            <person name="Bednarz H."/>
            <person name="Lomker A."/>
            <person name="Niehaus K."/>
            <person name="Kalinowski J."/>
            <person name="Ruckert C."/>
        </authorList>
    </citation>
    <scope>NUCLEOTIDE SEQUENCE [LARGE SCALE GENOMIC DNA]</scope>
    <source>
        <strain evidence="1">AJ 3170</strain>
    </source>
</reference>
<gene>
    <name evidence="1" type="ORF">CGLY_03800</name>
</gene>
<dbReference type="Proteomes" id="UP000023703">
    <property type="component" value="Chromosome"/>
</dbReference>
<dbReference type="EMBL" id="CP006842">
    <property type="protein sequence ID" value="AHW63208.1"/>
    <property type="molecule type" value="Genomic_DNA"/>
</dbReference>
<dbReference type="HOGENOM" id="CLU_059335_0_0_11"/>
<dbReference type="OrthoDB" id="4419644at2"/>
<dbReference type="RefSeq" id="WP_038546405.1">
    <property type="nucleotide sequence ID" value="NZ_CP006842.1"/>
</dbReference>
<evidence type="ECO:0008006" key="3">
    <source>
        <dbReference type="Google" id="ProtNLM"/>
    </source>
</evidence>
<evidence type="ECO:0000313" key="1">
    <source>
        <dbReference type="EMBL" id="AHW63208.1"/>
    </source>
</evidence>
<dbReference type="KEGG" id="cgy:CGLY_03800"/>
<name>X5DJE5_9CORY</name>
<sequence>MGEYADQAIWTTAELRAAGHTHRDLGRAVSQQKLFKVTRGHYVSKNDAGVVLMAFTKAYPGIIFTGRTAAFLYGAVPMAWPATAEHSTSRTASPHLELRRRAARPTRQVDWLQVAVPAKVAVDLIATDEAAALRVLERGYTGFTGTRRLEEDLAGLTRGERKRLNPVLPKAVLGTASELERTAVTIIRRALAKEVEEGVVTVETNTLFRGYWFDVMIREARLLIEIDSYAFHGEGRARRSAFIRDRHKGNQVTRWNWLLLRYPDHAVTNMPGYVGGEVADTVRFVLDHDRRRRENEALDTDRPVQVSSSPA</sequence>
<organism evidence="1 2">
    <name type="scientific">Corynebacterium glyciniphilum AJ 3170</name>
    <dbReference type="NCBI Taxonomy" id="1404245"/>
    <lineage>
        <taxon>Bacteria</taxon>
        <taxon>Bacillati</taxon>
        <taxon>Actinomycetota</taxon>
        <taxon>Actinomycetes</taxon>
        <taxon>Mycobacteriales</taxon>
        <taxon>Corynebacteriaceae</taxon>
        <taxon>Corynebacterium</taxon>
    </lineage>
</organism>
<dbReference type="AlphaFoldDB" id="X5DJE5"/>
<dbReference type="eggNOG" id="ENOG5032DXJ">
    <property type="taxonomic scope" value="Bacteria"/>
</dbReference>
<proteinExistence type="predicted"/>
<accession>X5DJE5</accession>
<evidence type="ECO:0000313" key="2">
    <source>
        <dbReference type="Proteomes" id="UP000023703"/>
    </source>
</evidence>
<dbReference type="STRING" id="1404245.CGLY_03800"/>